<proteinExistence type="predicted"/>
<gene>
    <name evidence="2" type="ORF">SG34_014405</name>
</gene>
<organism evidence="2 3">
    <name type="scientific">Thalassomonas viridans</name>
    <dbReference type="NCBI Taxonomy" id="137584"/>
    <lineage>
        <taxon>Bacteria</taxon>
        <taxon>Pseudomonadati</taxon>
        <taxon>Pseudomonadota</taxon>
        <taxon>Gammaproteobacteria</taxon>
        <taxon>Alteromonadales</taxon>
        <taxon>Colwelliaceae</taxon>
        <taxon>Thalassomonas</taxon>
    </lineage>
</organism>
<accession>A0AAE9Z823</accession>
<keyword evidence="3" id="KW-1185">Reference proteome</keyword>
<dbReference type="EMBL" id="CP059733">
    <property type="protein sequence ID" value="WDE07972.1"/>
    <property type="molecule type" value="Genomic_DNA"/>
</dbReference>
<dbReference type="AlphaFoldDB" id="A0AAE9Z823"/>
<evidence type="ECO:0000313" key="3">
    <source>
        <dbReference type="Proteomes" id="UP000032352"/>
    </source>
</evidence>
<name>A0AAE9Z823_9GAMM</name>
<keyword evidence="1" id="KW-0732">Signal</keyword>
<reference evidence="2 3" key="1">
    <citation type="journal article" date="2015" name="Genome Announc.">
        <title>Draft Genome Sequences of Marine Isolates of Thalassomonas viridans and Thalassomonas actiniarum.</title>
        <authorList>
            <person name="Olonade I."/>
            <person name="van Zyl L.J."/>
            <person name="Trindade M."/>
        </authorList>
    </citation>
    <scope>NUCLEOTIDE SEQUENCE [LARGE SCALE GENOMIC DNA]</scope>
    <source>
        <strain evidence="2 3">XOM25</strain>
    </source>
</reference>
<dbReference type="Proteomes" id="UP000032352">
    <property type="component" value="Chromosome"/>
</dbReference>
<evidence type="ECO:0000313" key="2">
    <source>
        <dbReference type="EMBL" id="WDE07972.1"/>
    </source>
</evidence>
<dbReference type="RefSeq" id="WP_044838699.1">
    <property type="nucleotide sequence ID" value="NZ_CP059733.1"/>
</dbReference>
<evidence type="ECO:0000256" key="1">
    <source>
        <dbReference type="SAM" id="SignalP"/>
    </source>
</evidence>
<protein>
    <submittedName>
        <fullName evidence="2">Uncharacterized protein</fullName>
    </submittedName>
</protein>
<feature type="chain" id="PRO_5042118474" evidence="1">
    <location>
        <begin position="23"/>
        <end position="70"/>
    </location>
</feature>
<reference evidence="2 3" key="2">
    <citation type="journal article" date="2022" name="Mar. Drugs">
        <title>Bioassay-Guided Fractionation Leads to the Detection of Cholic Acid Generated by the Rare Thalassomonas sp.</title>
        <authorList>
            <person name="Pheiffer F."/>
            <person name="Schneider Y.K."/>
            <person name="Hansen E.H."/>
            <person name="Andersen J.H."/>
            <person name="Isaksson J."/>
            <person name="Busche T."/>
            <person name="R C."/>
            <person name="Kalinowski J."/>
            <person name="Zyl L.V."/>
            <person name="Trindade M."/>
        </authorList>
    </citation>
    <scope>NUCLEOTIDE SEQUENCE [LARGE SCALE GENOMIC DNA]</scope>
    <source>
        <strain evidence="2 3">XOM25</strain>
    </source>
</reference>
<sequence>MMIKKIILSVISAATVICSANAIEAQVKSTDTPSIAVDKNCPNYVLIPGYIYEWRIDENGCRYPVLISRG</sequence>
<feature type="signal peptide" evidence="1">
    <location>
        <begin position="1"/>
        <end position="22"/>
    </location>
</feature>
<dbReference type="KEGG" id="tvd:SG34_014405"/>